<keyword evidence="3" id="KW-1185">Reference proteome</keyword>
<dbReference type="EMBL" id="JALJOS010000007">
    <property type="protein sequence ID" value="KAK9836920.1"/>
    <property type="molecule type" value="Genomic_DNA"/>
</dbReference>
<evidence type="ECO:0000256" key="1">
    <source>
        <dbReference type="SAM" id="MobiDB-lite"/>
    </source>
</evidence>
<proteinExistence type="predicted"/>
<accession>A0AAW1RT95</accession>
<name>A0AAW1RT95_9CHLO</name>
<evidence type="ECO:0000313" key="3">
    <source>
        <dbReference type="Proteomes" id="UP001438707"/>
    </source>
</evidence>
<dbReference type="Proteomes" id="UP001438707">
    <property type="component" value="Unassembled WGS sequence"/>
</dbReference>
<comment type="caution">
    <text evidence="2">The sequence shown here is derived from an EMBL/GenBank/DDBJ whole genome shotgun (WGS) entry which is preliminary data.</text>
</comment>
<feature type="region of interest" description="Disordered" evidence="1">
    <location>
        <begin position="242"/>
        <end position="286"/>
    </location>
</feature>
<evidence type="ECO:0000313" key="2">
    <source>
        <dbReference type="EMBL" id="KAK9836920.1"/>
    </source>
</evidence>
<reference evidence="2 3" key="1">
    <citation type="journal article" date="2024" name="Nat. Commun.">
        <title>Phylogenomics reveals the evolutionary origins of lichenization in chlorophyte algae.</title>
        <authorList>
            <person name="Puginier C."/>
            <person name="Libourel C."/>
            <person name="Otte J."/>
            <person name="Skaloud P."/>
            <person name="Haon M."/>
            <person name="Grisel S."/>
            <person name="Petersen M."/>
            <person name="Berrin J.G."/>
            <person name="Delaux P.M."/>
            <person name="Dal Grande F."/>
            <person name="Keller J."/>
        </authorList>
    </citation>
    <scope>NUCLEOTIDE SEQUENCE [LARGE SCALE GENOMIC DNA]</scope>
    <source>
        <strain evidence="2 3">SAG 2145</strain>
    </source>
</reference>
<gene>
    <name evidence="2" type="ORF">WJX74_011061</name>
</gene>
<dbReference type="AlphaFoldDB" id="A0AAW1RT95"/>
<feature type="compositionally biased region" description="Low complexity" evidence="1">
    <location>
        <begin position="255"/>
        <end position="270"/>
    </location>
</feature>
<organism evidence="2 3">
    <name type="scientific">Apatococcus lobatus</name>
    <dbReference type="NCBI Taxonomy" id="904363"/>
    <lineage>
        <taxon>Eukaryota</taxon>
        <taxon>Viridiplantae</taxon>
        <taxon>Chlorophyta</taxon>
        <taxon>core chlorophytes</taxon>
        <taxon>Trebouxiophyceae</taxon>
        <taxon>Chlorellales</taxon>
        <taxon>Chlorellaceae</taxon>
        <taxon>Apatococcus</taxon>
    </lineage>
</organism>
<sequence>MHKTIAGLESRPPSRSWSQLYPGDLQACSSSHQTRCQPPSAASWTKRRLLQSVGLSGVGLVNKARPAEAGLPYLQELLPKESPAAEPALKLEAHTAIMLQRSVYDALRDLKLIDERAFQISTFKLRNQEYKYYLEQHKTEMPAIPDLADNSGGLSNPAYYNFASYIQWKSAARAVQADGDRARLHQAVGLRLADALAPEALAFAKEAASRGGGRAPPGELQQAVRMTMDNLRNGGYMHGYQLTWGPSPGLEPTPQQLQQQVMQQASSESSPEPEPPVLLPQSSSSETFQVRLERPADISAAVSLREEEQGFWSKNASSMLQAVLSAAGYPEAAADEFFFQDKWKGPSSLKERVLLFLGDPLQQVGVPFNPTTLVQDWHL</sequence>
<protein>
    <submittedName>
        <fullName evidence="2">Uncharacterized protein</fullName>
    </submittedName>
</protein>